<gene>
    <name evidence="3" type="ORF">SAMN04489810_1049</name>
</gene>
<evidence type="ECO:0000256" key="1">
    <source>
        <dbReference type="ARBA" id="ARBA00006817"/>
    </source>
</evidence>
<keyword evidence="4" id="KW-1185">Reference proteome</keyword>
<comment type="similarity">
    <text evidence="1">Belongs to the AHA1 family.</text>
</comment>
<dbReference type="Proteomes" id="UP000199009">
    <property type="component" value="Chromosome I"/>
</dbReference>
<protein>
    <submittedName>
        <fullName evidence="3">Uncharacterized conserved protein YndB, AHSA1/START domain</fullName>
    </submittedName>
</protein>
<dbReference type="Gene3D" id="3.30.530.20">
    <property type="match status" value="1"/>
</dbReference>
<dbReference type="InterPro" id="IPR013538">
    <property type="entry name" value="ASHA1/2-like_C"/>
</dbReference>
<dbReference type="Pfam" id="PF08327">
    <property type="entry name" value="AHSA1"/>
    <property type="match status" value="1"/>
</dbReference>
<accession>A0A1G7WEP8</accession>
<evidence type="ECO:0000313" key="3">
    <source>
        <dbReference type="EMBL" id="SDG70461.1"/>
    </source>
</evidence>
<proteinExistence type="inferred from homology"/>
<organism evidence="3 4">
    <name type="scientific">Microbacterium pygmaeum</name>
    <dbReference type="NCBI Taxonomy" id="370764"/>
    <lineage>
        <taxon>Bacteria</taxon>
        <taxon>Bacillati</taxon>
        <taxon>Actinomycetota</taxon>
        <taxon>Actinomycetes</taxon>
        <taxon>Micrococcales</taxon>
        <taxon>Microbacteriaceae</taxon>
        <taxon>Microbacterium</taxon>
    </lineage>
</organism>
<sequence>MTSLTVTRTLAASPARVWRSWTDAAELSTWLWPPSFDTTCEIDLQAGGRFRISSQNAGMAVGGEYLEIDEPSRLVFTWRWDGEEEDTLVTVTFEASGSGTVLGVRHERFTSAESCASHEQGWNDCLDRLPAHLAS</sequence>
<evidence type="ECO:0000259" key="2">
    <source>
        <dbReference type="Pfam" id="PF08327"/>
    </source>
</evidence>
<feature type="domain" description="Activator of Hsp90 ATPase homologue 1/2-like C-terminal" evidence="2">
    <location>
        <begin position="12"/>
        <end position="133"/>
    </location>
</feature>
<dbReference type="RefSeq" id="WP_157681761.1">
    <property type="nucleotide sequence ID" value="NZ_LT629692.1"/>
</dbReference>
<name>A0A1G7WEP8_9MICO</name>
<dbReference type="InterPro" id="IPR023393">
    <property type="entry name" value="START-like_dom_sf"/>
</dbReference>
<dbReference type="AlphaFoldDB" id="A0A1G7WEP8"/>
<evidence type="ECO:0000313" key="4">
    <source>
        <dbReference type="Proteomes" id="UP000199009"/>
    </source>
</evidence>
<reference evidence="3 4" key="1">
    <citation type="submission" date="2016-10" db="EMBL/GenBank/DDBJ databases">
        <authorList>
            <person name="de Groot N.N."/>
        </authorList>
    </citation>
    <scope>NUCLEOTIDE SEQUENCE [LARGE SCALE GENOMIC DNA]</scope>
    <source>
        <strain evidence="3 4">DSM 23142</strain>
    </source>
</reference>
<dbReference type="OrthoDB" id="8755073at2"/>
<dbReference type="EMBL" id="LT629692">
    <property type="protein sequence ID" value="SDG70461.1"/>
    <property type="molecule type" value="Genomic_DNA"/>
</dbReference>
<dbReference type="CDD" id="cd07814">
    <property type="entry name" value="SRPBCC_CalC_Aha1-like"/>
    <property type="match status" value="1"/>
</dbReference>
<dbReference type="SUPFAM" id="SSF55961">
    <property type="entry name" value="Bet v1-like"/>
    <property type="match status" value="1"/>
</dbReference>
<dbReference type="STRING" id="370764.SAMN04489810_1049"/>